<evidence type="ECO:0000313" key="1">
    <source>
        <dbReference type="EMBL" id="AHD05004.1"/>
    </source>
</evidence>
<proteinExistence type="predicted"/>
<name>V9W4X8_9BACL</name>
<dbReference type="eggNOG" id="COG0128">
    <property type="taxonomic scope" value="Bacteria"/>
</dbReference>
<protein>
    <submittedName>
        <fullName evidence="1">Uncharacterized protein</fullName>
    </submittedName>
</protein>
<dbReference type="KEGG" id="plv:ERIC2_c11730"/>
<dbReference type="EMBL" id="CP003355">
    <property type="protein sequence ID" value="AHD05004.1"/>
    <property type="molecule type" value="Genomic_DNA"/>
</dbReference>
<dbReference type="HOGENOM" id="CLU_1314417_0_0_9"/>
<organism evidence="1 2">
    <name type="scientific">Paenibacillus larvae subsp. larvae DSM 25430</name>
    <dbReference type="NCBI Taxonomy" id="697284"/>
    <lineage>
        <taxon>Bacteria</taxon>
        <taxon>Bacillati</taxon>
        <taxon>Bacillota</taxon>
        <taxon>Bacilli</taxon>
        <taxon>Bacillales</taxon>
        <taxon>Paenibacillaceae</taxon>
        <taxon>Paenibacillus</taxon>
    </lineage>
</organism>
<dbReference type="PATRIC" id="fig|697284.3.peg.1102"/>
<evidence type="ECO:0000313" key="2">
    <source>
        <dbReference type="Proteomes" id="UP000029431"/>
    </source>
</evidence>
<gene>
    <name evidence="1" type="ORF">ERIC2_c11730</name>
</gene>
<reference evidence="1 2" key="1">
    <citation type="journal article" date="2014" name="PLoS ONE">
        <title>How to Kill the Honey Bee Larva: Genomic Potential and Virulence Mechanisms of Paenibacillus larvae.</title>
        <authorList>
            <person name="Djukic M."/>
            <person name="Brzuszkiewicz E."/>
            <person name="Funfhaus A."/>
            <person name="Voss J."/>
            <person name="Gollnow K."/>
            <person name="Poppinga L."/>
            <person name="Liesegang H."/>
            <person name="Garcia-Gonzalez E."/>
            <person name="Genersch E."/>
            <person name="Daniel R."/>
        </authorList>
    </citation>
    <scope>NUCLEOTIDE SEQUENCE [LARGE SCALE GENOMIC DNA]</scope>
    <source>
        <strain evidence="1 2">DSM 25430</strain>
    </source>
</reference>
<keyword evidence="2" id="KW-1185">Reference proteome</keyword>
<dbReference type="AlphaFoldDB" id="V9W4X8"/>
<accession>V9W4X8</accession>
<sequence>MDCKIGQTPEKGVHEVPSGKKKATWKELVVKPLMEHLPSLYPVEEWDPLMDIRISRLAMEQLTGGEPEQEPYGLACKAGLYLFNENLDKSHEISQHITNDTGSYWHGIMHRMEGDYSDAKYWFHDVAHHPIHTDLIGQVKDYLTGQEEYQGLKHETLKAKLDVLVHSPEWNASVFTDVVELQVTLVQHPIADIWLRHIQRMEMRLLWQYAYMQSGGGQ</sequence>
<dbReference type="Proteomes" id="UP000029431">
    <property type="component" value="Chromosome"/>
</dbReference>